<sequence>MSGDPLLPLPYVVTDRAPETDDTVTLRLKPVRLTIPRLRPGQFTMLYVRGVGEIPISISGNLSVVDGSLTHTVREVGAVSRALCAAPVGTVIGVRGPFGTGWDLPSACDTDVLVVAGGLGLAPLRPVVLAALAQRWRYRRLILVVGARTPDDLLYRRELDEWARREDMAVVLTVDRPTQGWRGQVGFVTEPLSWLALDPSATTAFLCGPEPMMRFCASALLRRGILAGQIRLSLERNMQCGLGQCGHCQLGPLLVCWDGPVVNYAAVGALLTIKEL</sequence>
<dbReference type="InterPro" id="IPR001709">
    <property type="entry name" value="Flavoprot_Pyr_Nucl_cyt_Rdtase"/>
</dbReference>
<comment type="caution">
    <text evidence="2">The sequence shown here is derived from an EMBL/GenBank/DDBJ whole genome shotgun (WGS) entry which is preliminary data.</text>
</comment>
<dbReference type="InterPro" id="IPR050353">
    <property type="entry name" value="PyrK_electron_transfer"/>
</dbReference>
<dbReference type="InterPro" id="IPR039261">
    <property type="entry name" value="FNR_nucleotide-bd"/>
</dbReference>
<evidence type="ECO:0000313" key="3">
    <source>
        <dbReference type="Proteomes" id="UP000517916"/>
    </source>
</evidence>
<dbReference type="SUPFAM" id="SSF52343">
    <property type="entry name" value="Ferredoxin reductase-like, C-terminal NADP-linked domain"/>
    <property type="match status" value="1"/>
</dbReference>
<dbReference type="Gene3D" id="3.40.50.80">
    <property type="entry name" value="Nucleotide-binding domain of ferredoxin-NADP reductase (FNR) module"/>
    <property type="match status" value="1"/>
</dbReference>
<dbReference type="InterPro" id="IPR001433">
    <property type="entry name" value="OxRdtase_FAD/NAD-bd"/>
</dbReference>
<proteinExistence type="predicted"/>
<dbReference type="InterPro" id="IPR017938">
    <property type="entry name" value="Riboflavin_synthase-like_b-brl"/>
</dbReference>
<dbReference type="Pfam" id="PF00175">
    <property type="entry name" value="NAD_binding_1"/>
    <property type="match status" value="1"/>
</dbReference>
<dbReference type="EMBL" id="JACJID010000007">
    <property type="protein sequence ID" value="MBA8930547.1"/>
    <property type="molecule type" value="Genomic_DNA"/>
</dbReference>
<feature type="domain" description="FAD-binding FR-type" evidence="1">
    <location>
        <begin position="6"/>
        <end position="104"/>
    </location>
</feature>
<reference evidence="2 3" key="1">
    <citation type="submission" date="2020-08" db="EMBL/GenBank/DDBJ databases">
        <title>Genomic Encyclopedia of Archaeal and Bacterial Type Strains, Phase II (KMG-II): from individual species to whole genera.</title>
        <authorList>
            <person name="Goeker M."/>
        </authorList>
    </citation>
    <scope>NUCLEOTIDE SEQUENCE [LARGE SCALE GENOMIC DNA]</scope>
    <source>
        <strain evidence="2 3">DSM 43850</strain>
    </source>
</reference>
<dbReference type="RefSeq" id="WP_025357592.1">
    <property type="nucleotide sequence ID" value="NZ_BAAABQ010000008.1"/>
</dbReference>
<accession>A0ABR6BVF0</accession>
<dbReference type="PRINTS" id="PR00406">
    <property type="entry name" value="CYTB5RDTASE"/>
</dbReference>
<name>A0ABR6BVF0_9PSEU</name>
<dbReference type="PIRSF" id="PIRSF006816">
    <property type="entry name" value="Cyc3_hyd_g"/>
    <property type="match status" value="1"/>
</dbReference>
<protein>
    <submittedName>
        <fullName evidence="2">NAD(P)H-flavin reductase</fullName>
    </submittedName>
</protein>
<dbReference type="InterPro" id="IPR017927">
    <property type="entry name" value="FAD-bd_FR_type"/>
</dbReference>
<keyword evidence="3" id="KW-1185">Reference proteome</keyword>
<dbReference type="Proteomes" id="UP000517916">
    <property type="component" value="Unassembled WGS sequence"/>
</dbReference>
<dbReference type="InterPro" id="IPR012165">
    <property type="entry name" value="Cyt_c3_hydrogenase_gsu"/>
</dbReference>
<dbReference type="PANTHER" id="PTHR43513:SF1">
    <property type="entry name" value="ANAEROBIC SULFITE REDUCTASE SUBUNIT B"/>
    <property type="match status" value="1"/>
</dbReference>
<organism evidence="2 3">
    <name type="scientific">Kutzneria viridogrisea</name>
    <dbReference type="NCBI Taxonomy" id="47990"/>
    <lineage>
        <taxon>Bacteria</taxon>
        <taxon>Bacillati</taxon>
        <taxon>Actinomycetota</taxon>
        <taxon>Actinomycetes</taxon>
        <taxon>Pseudonocardiales</taxon>
        <taxon>Pseudonocardiaceae</taxon>
        <taxon>Kutzneria</taxon>
    </lineage>
</organism>
<dbReference type="Pfam" id="PF10418">
    <property type="entry name" value="DHODB_Fe-S_bind"/>
    <property type="match status" value="1"/>
</dbReference>
<dbReference type="PANTHER" id="PTHR43513">
    <property type="entry name" value="DIHYDROOROTATE DEHYDROGENASE B (NAD(+)), ELECTRON TRANSFER SUBUNIT"/>
    <property type="match status" value="1"/>
</dbReference>
<dbReference type="CDD" id="cd06221">
    <property type="entry name" value="sulfite_reductase_like"/>
    <property type="match status" value="1"/>
</dbReference>
<evidence type="ECO:0000313" key="2">
    <source>
        <dbReference type="EMBL" id="MBA8930547.1"/>
    </source>
</evidence>
<dbReference type="SUPFAM" id="SSF63380">
    <property type="entry name" value="Riboflavin synthase domain-like"/>
    <property type="match status" value="1"/>
</dbReference>
<evidence type="ECO:0000259" key="1">
    <source>
        <dbReference type="PROSITE" id="PS51384"/>
    </source>
</evidence>
<dbReference type="Gene3D" id="2.40.30.10">
    <property type="entry name" value="Translation factors"/>
    <property type="match status" value="1"/>
</dbReference>
<gene>
    <name evidence="2" type="ORF">BC739_007794</name>
</gene>
<dbReference type="InterPro" id="IPR019480">
    <property type="entry name" value="Dihydroorotate_DH_Fe-S-bd"/>
</dbReference>
<dbReference type="PROSITE" id="PS51384">
    <property type="entry name" value="FAD_FR"/>
    <property type="match status" value="1"/>
</dbReference>
<dbReference type="PRINTS" id="PR00371">
    <property type="entry name" value="FPNCR"/>
</dbReference>